<dbReference type="Proteomes" id="UP001142393">
    <property type="component" value="Unassembled WGS sequence"/>
</dbReference>
<dbReference type="PANTHER" id="PTHR35871:SF1">
    <property type="entry name" value="CXC1-LIKE CYSTEINE CLUSTER ASSOCIATED WITH KDZ TRANSPOSASES DOMAIN-CONTAINING PROTEIN"/>
    <property type="match status" value="1"/>
</dbReference>
<sequence length="699" mass="79639">MFCSISALNMAGGKRGRPPKRKPNTSGLKKQKSGQRLSSETSETHPDIQGPGQTTIPAEDDDLVVDHAWIPEDRLRFAGFLGYREEDEDSEDEGEEIEQDTDTDFGDEELLETLYSYTATVEGDIDDEEWIPEVLQRKKRHRKEREQKARSSTYATGPDMSKKAPRTQREYRKARKGQKLLDSFGFSGGNRTVRVRSASNEQHSPQAPPGNHTHMPSVPIREETLEPNLASSFEDPTRMPSIPIREETVEPELLWDDAPFLGSACHADCIENQAESWEDELDERAGLAEKVEVRGWEDLREEVKKELEKSKKKSLPLSKINQLLIIRNFCTLSLKGFSRIEASRQIALQWHEKEGVHFARRVRQLIRHYQVFEQLPTENRGGMRTSRTLLSDENVRKAAHTWLVAQKVGSVNPRQFQLALNETILPSLGVQRASPLCVRTARRWLVVLGWRLTVLRKGVYMDGHERVDVVKYREEVFLPAMAKYECRMARYEGPDQKRVPPILLPGEKEIIAQFHDESSLHALEYKSKVWLASGQSVLQKKGRGRIIHVSDFINQVDGRLVHRNSAGTIVRDARRVIYPGSNGDAWWDTEQLLTQVKDAISIFEETHPECQALFIFDQSSAHASLGPDALRAWDMNKSDGGKQRKQRDTVIPQSNPHPDFRGKVQRMLLPDGQAKGLKRVLEERGFNSTGRFCQSAFNA</sequence>
<evidence type="ECO:0000313" key="2">
    <source>
        <dbReference type="EMBL" id="KAJ3747054.1"/>
    </source>
</evidence>
<feature type="compositionally biased region" description="Basic and acidic residues" evidence="1">
    <location>
        <begin position="636"/>
        <end position="648"/>
    </location>
</feature>
<keyword evidence="3" id="KW-1185">Reference proteome</keyword>
<protein>
    <submittedName>
        <fullName evidence="2">Uncharacterized protein</fullName>
    </submittedName>
</protein>
<accession>A0A9W8TZQ0</accession>
<organism evidence="2 3">
    <name type="scientific">Lentinula detonsa</name>
    <dbReference type="NCBI Taxonomy" id="2804962"/>
    <lineage>
        <taxon>Eukaryota</taxon>
        <taxon>Fungi</taxon>
        <taxon>Dikarya</taxon>
        <taxon>Basidiomycota</taxon>
        <taxon>Agaricomycotina</taxon>
        <taxon>Agaricomycetes</taxon>
        <taxon>Agaricomycetidae</taxon>
        <taxon>Agaricales</taxon>
        <taxon>Marasmiineae</taxon>
        <taxon>Omphalotaceae</taxon>
        <taxon>Lentinula</taxon>
    </lineage>
</organism>
<feature type="compositionally biased region" description="Acidic residues" evidence="1">
    <location>
        <begin position="85"/>
        <end position="106"/>
    </location>
</feature>
<comment type="caution">
    <text evidence="2">The sequence shown here is derived from an EMBL/GenBank/DDBJ whole genome shotgun (WGS) entry which is preliminary data.</text>
</comment>
<feature type="region of interest" description="Disordered" evidence="1">
    <location>
        <begin position="1"/>
        <end position="60"/>
    </location>
</feature>
<feature type="region of interest" description="Disordered" evidence="1">
    <location>
        <begin position="636"/>
        <end position="661"/>
    </location>
</feature>
<feature type="region of interest" description="Disordered" evidence="1">
    <location>
        <begin position="81"/>
        <end position="106"/>
    </location>
</feature>
<gene>
    <name evidence="2" type="ORF">DFH05DRAFT_767988</name>
</gene>
<name>A0A9W8TZQ0_9AGAR</name>
<reference evidence="2 3" key="1">
    <citation type="journal article" date="2023" name="Proc. Natl. Acad. Sci. U.S.A.">
        <title>A global phylogenomic analysis of the shiitake genus Lentinula.</title>
        <authorList>
            <person name="Sierra-Patev S."/>
            <person name="Min B."/>
            <person name="Naranjo-Ortiz M."/>
            <person name="Looney B."/>
            <person name="Konkel Z."/>
            <person name="Slot J.C."/>
            <person name="Sakamoto Y."/>
            <person name="Steenwyk J.L."/>
            <person name="Rokas A."/>
            <person name="Carro J."/>
            <person name="Camarero S."/>
            <person name="Ferreira P."/>
            <person name="Molpeceres G."/>
            <person name="Ruiz-Duenas F.J."/>
            <person name="Serrano A."/>
            <person name="Henrissat B."/>
            <person name="Drula E."/>
            <person name="Hughes K.W."/>
            <person name="Mata J.L."/>
            <person name="Ishikawa N.K."/>
            <person name="Vargas-Isla R."/>
            <person name="Ushijima S."/>
            <person name="Smith C.A."/>
            <person name="Donoghue J."/>
            <person name="Ahrendt S."/>
            <person name="Andreopoulos W."/>
            <person name="He G."/>
            <person name="LaButti K."/>
            <person name="Lipzen A."/>
            <person name="Ng V."/>
            <person name="Riley R."/>
            <person name="Sandor L."/>
            <person name="Barry K."/>
            <person name="Martinez A.T."/>
            <person name="Xiao Y."/>
            <person name="Gibbons J.G."/>
            <person name="Terashima K."/>
            <person name="Grigoriev I.V."/>
            <person name="Hibbett D."/>
        </authorList>
    </citation>
    <scope>NUCLEOTIDE SEQUENCE [LARGE SCALE GENOMIC DNA]</scope>
    <source>
        <strain evidence="2 3">TFB7810</strain>
    </source>
</reference>
<feature type="region of interest" description="Disordered" evidence="1">
    <location>
        <begin position="137"/>
        <end position="217"/>
    </location>
</feature>
<dbReference type="EMBL" id="JANVFU010000003">
    <property type="protein sequence ID" value="KAJ3747054.1"/>
    <property type="molecule type" value="Genomic_DNA"/>
</dbReference>
<dbReference type="AlphaFoldDB" id="A0A9W8TZQ0"/>
<evidence type="ECO:0000256" key="1">
    <source>
        <dbReference type="SAM" id="MobiDB-lite"/>
    </source>
</evidence>
<evidence type="ECO:0000313" key="3">
    <source>
        <dbReference type="Proteomes" id="UP001142393"/>
    </source>
</evidence>
<dbReference type="PANTHER" id="PTHR35871">
    <property type="entry name" value="EXPRESSED PROTEIN"/>
    <property type="match status" value="1"/>
</dbReference>
<proteinExistence type="predicted"/>
<feature type="compositionally biased region" description="Basic residues" evidence="1">
    <location>
        <begin position="14"/>
        <end position="33"/>
    </location>
</feature>